<dbReference type="Pfam" id="PF13229">
    <property type="entry name" value="Beta_helix"/>
    <property type="match status" value="1"/>
</dbReference>
<protein>
    <submittedName>
        <fullName evidence="3">Inner spore coat protein H</fullName>
    </submittedName>
</protein>
<dbReference type="Proteomes" id="UP000193224">
    <property type="component" value="Unassembled WGS sequence"/>
</dbReference>
<name>A0A1X7BM66_9RHOB</name>
<sequence>MKHLTFRDWAKKIVLWSWLVTLPIVVIGGYTLHQTWKRFDTFDVRYTTHRMSIQLRPYLEYQIASVKRKIGSVFTSEAETELPIIQLSIERRAFATLEKHMPQSGFEYVKGTLMYEDGPRTVKVRYRGDTDYHWAFLKKSFRVKTKKDDLFQGMRAFNLMAPKFPEQMNNYLGYKLAEQMGLLGPTSSLVRVFVNGQDRGVHVLVEQLEELTLRRNAKMPGDIYRGELFAKDRYRGIDELEPNLFKHVGYWDKISINNHYPDASMKPMEALIRLVQSPDRAQAQAELSELLDMEAWGVYSAYESLVLTFHVDDVHNWRLYYDPWTQKLVPVVWDPVGWHGVLRRAAAKEPAFMPVIHTDFRKMLFKNGDFLRAREAALSEYFDSGKADRFLAMKDRDSATVKSEIETDLYLRPQDPEFVRMNIDRFSAYIDAVFADGMRQNEKTGDHITYADTPEGIRLSVGGAHSVKGVMLKFAGDISWTRELSVAYQTRNRDGKTRAHRVDMGSAVQMSGSELTLNAVMVPNSSFVTNPYMDRKAAQKLEYSPGVYDIAFDVEQMPASVWVDLGAGWKRIDRVAQLAPRTFDDIFEPIESPRSTETLVWRGIKKISGVHTIERPLIIEPGTVVDLAAGASIIFKNQVTALGTKERPINFRRAASSNEPWGAIGLLGEGANGSIFSHCSFTGGSGYKGDLFEYSGMFSAHDVKDLVVEDCEFADGTVVDDMVHLVYATAEFNRTVFRNSFSDAFDIDISEAKISESSFEKSGNDAVDLMSSVATIDRTQFVDSGDKGVSVGEGSFLLGVNNTLKNNEIGVQSKDGSNAILYNQSFVGNRQALHAYKKNWRYGAGGEILLFKSRLAENDKNITAERKSNIVVFDSYADTPVDATKRVSAFAVDDDSDSDAKHAGSQLPDGMRLNQRNNSIMQRFDPAVLQMRDLDRRGAM</sequence>
<keyword evidence="4" id="KW-1185">Reference proteome</keyword>
<dbReference type="InterPro" id="IPR012334">
    <property type="entry name" value="Pectin_lyas_fold"/>
</dbReference>
<dbReference type="PANTHER" id="PTHR40050:SF1">
    <property type="entry name" value="INNER SPORE COAT PROTEIN H"/>
    <property type="match status" value="1"/>
</dbReference>
<dbReference type="Gene3D" id="2.160.20.10">
    <property type="entry name" value="Single-stranded right-handed beta-helix, Pectin lyase-like"/>
    <property type="match status" value="1"/>
</dbReference>
<keyword evidence="1" id="KW-0812">Transmembrane</keyword>
<evidence type="ECO:0000313" key="4">
    <source>
        <dbReference type="Proteomes" id="UP000193224"/>
    </source>
</evidence>
<gene>
    <name evidence="3" type="primary">cotH</name>
    <name evidence="3" type="ORF">ROA7745_00441</name>
</gene>
<dbReference type="OrthoDB" id="9788772at2"/>
<reference evidence="3 4" key="1">
    <citation type="submission" date="2017-03" db="EMBL/GenBank/DDBJ databases">
        <authorList>
            <person name="Afonso C.L."/>
            <person name="Miller P.J."/>
            <person name="Scott M.A."/>
            <person name="Spackman E."/>
            <person name="Goraichik I."/>
            <person name="Dimitrov K.M."/>
            <person name="Suarez D.L."/>
            <person name="Swayne D.E."/>
        </authorList>
    </citation>
    <scope>NUCLEOTIDE SEQUENCE [LARGE SCALE GENOMIC DNA]</scope>
    <source>
        <strain evidence="3 4">CECT 7745</strain>
    </source>
</reference>
<dbReference type="PANTHER" id="PTHR40050">
    <property type="entry name" value="INNER SPORE COAT PROTEIN H"/>
    <property type="match status" value="1"/>
</dbReference>
<evidence type="ECO:0000256" key="1">
    <source>
        <dbReference type="SAM" id="Phobius"/>
    </source>
</evidence>
<dbReference type="EMBL" id="FWXB01000001">
    <property type="protein sequence ID" value="SMC10634.1"/>
    <property type="molecule type" value="Genomic_DNA"/>
</dbReference>
<organism evidence="3 4">
    <name type="scientific">Roseovarius aestuarii</name>
    <dbReference type="NCBI Taxonomy" id="475083"/>
    <lineage>
        <taxon>Bacteria</taxon>
        <taxon>Pseudomonadati</taxon>
        <taxon>Pseudomonadota</taxon>
        <taxon>Alphaproteobacteria</taxon>
        <taxon>Rhodobacterales</taxon>
        <taxon>Roseobacteraceae</taxon>
        <taxon>Roseovarius</taxon>
    </lineage>
</organism>
<evidence type="ECO:0000313" key="3">
    <source>
        <dbReference type="EMBL" id="SMC10634.1"/>
    </source>
</evidence>
<feature type="domain" description="Right handed beta helix" evidence="2">
    <location>
        <begin position="720"/>
        <end position="836"/>
    </location>
</feature>
<dbReference type="AlphaFoldDB" id="A0A1X7BM66"/>
<dbReference type="Pfam" id="PF08757">
    <property type="entry name" value="CotH"/>
    <property type="match status" value="1"/>
</dbReference>
<dbReference type="SUPFAM" id="SSF51126">
    <property type="entry name" value="Pectin lyase-like"/>
    <property type="match status" value="1"/>
</dbReference>
<keyword evidence="3" id="KW-0167">Capsid protein</keyword>
<evidence type="ECO:0000259" key="2">
    <source>
        <dbReference type="Pfam" id="PF13229"/>
    </source>
</evidence>
<dbReference type="InterPro" id="IPR039448">
    <property type="entry name" value="Beta_helix"/>
</dbReference>
<dbReference type="RefSeq" id="WP_085798577.1">
    <property type="nucleotide sequence ID" value="NZ_FWXB01000001.1"/>
</dbReference>
<keyword evidence="3" id="KW-0946">Virion</keyword>
<feature type="transmembrane region" description="Helical" evidence="1">
    <location>
        <begin position="12"/>
        <end position="32"/>
    </location>
</feature>
<accession>A0A1X7BM66</accession>
<keyword evidence="1" id="KW-1133">Transmembrane helix</keyword>
<dbReference type="InterPro" id="IPR011050">
    <property type="entry name" value="Pectin_lyase_fold/virulence"/>
</dbReference>
<keyword evidence="1" id="KW-0472">Membrane</keyword>
<proteinExistence type="predicted"/>
<dbReference type="InterPro" id="IPR014867">
    <property type="entry name" value="Spore_coat_CotH_CotH2/3/7"/>
</dbReference>